<evidence type="ECO:0000313" key="4">
    <source>
        <dbReference type="Proteomes" id="UP000199071"/>
    </source>
</evidence>
<accession>A0A1G6C7T9</accession>
<dbReference type="RefSeq" id="WP_090876446.1">
    <property type="nucleotide sequence ID" value="NZ_FMXQ01000004.1"/>
</dbReference>
<keyword evidence="4" id="KW-1185">Reference proteome</keyword>
<feature type="compositionally biased region" description="Basic and acidic residues" evidence="1">
    <location>
        <begin position="34"/>
        <end position="48"/>
    </location>
</feature>
<feature type="region of interest" description="Disordered" evidence="1">
    <location>
        <begin position="1"/>
        <end position="29"/>
    </location>
</feature>
<dbReference type="Pfam" id="PF09527">
    <property type="entry name" value="ATPase_gene1"/>
    <property type="match status" value="1"/>
</dbReference>
<dbReference type="AlphaFoldDB" id="A0A1G6C7T9"/>
<proteinExistence type="predicted"/>
<sequence>MSKAKGPDDDRPAPSTSEADAALSGKLRDLERRIGASRDARKEKDGPEKPAGPGYGMALRLGADFVAGVLVGGALGWGIDQLIGTSPWGLAVFLLLGFGAGLLSVMRSAGVVAKRPGIDDDPAGRR</sequence>
<feature type="compositionally biased region" description="Basic and acidic residues" evidence="1">
    <location>
        <begin position="1"/>
        <end position="12"/>
    </location>
</feature>
<name>A0A1G6C7T9_9HYPH</name>
<feature type="transmembrane region" description="Helical" evidence="2">
    <location>
        <begin position="85"/>
        <end position="105"/>
    </location>
</feature>
<evidence type="ECO:0000256" key="2">
    <source>
        <dbReference type="SAM" id="Phobius"/>
    </source>
</evidence>
<evidence type="ECO:0000256" key="1">
    <source>
        <dbReference type="SAM" id="MobiDB-lite"/>
    </source>
</evidence>
<dbReference type="Proteomes" id="UP000199071">
    <property type="component" value="Unassembled WGS sequence"/>
</dbReference>
<gene>
    <name evidence="3" type="ORF">SAMN02982931_02160</name>
</gene>
<protein>
    <submittedName>
        <fullName evidence="3">ATP synthase protein I</fullName>
    </submittedName>
</protein>
<feature type="region of interest" description="Disordered" evidence="1">
    <location>
        <begin position="34"/>
        <end position="53"/>
    </location>
</feature>
<dbReference type="STRING" id="665467.SAMN02982931_02160"/>
<organism evidence="3 4">
    <name type="scientific">Bauldia litoralis</name>
    <dbReference type="NCBI Taxonomy" id="665467"/>
    <lineage>
        <taxon>Bacteria</taxon>
        <taxon>Pseudomonadati</taxon>
        <taxon>Pseudomonadota</taxon>
        <taxon>Alphaproteobacteria</taxon>
        <taxon>Hyphomicrobiales</taxon>
        <taxon>Kaistiaceae</taxon>
        <taxon>Bauldia</taxon>
    </lineage>
</organism>
<keyword evidence="2" id="KW-0472">Membrane</keyword>
<reference evidence="3 4" key="1">
    <citation type="submission" date="2016-10" db="EMBL/GenBank/DDBJ databases">
        <authorList>
            <person name="de Groot N.N."/>
        </authorList>
    </citation>
    <scope>NUCLEOTIDE SEQUENCE [LARGE SCALE GENOMIC DNA]</scope>
    <source>
        <strain evidence="3 4">ATCC 35022</strain>
    </source>
</reference>
<dbReference type="EMBL" id="FMXQ01000004">
    <property type="protein sequence ID" value="SDB28884.1"/>
    <property type="molecule type" value="Genomic_DNA"/>
</dbReference>
<feature type="transmembrane region" description="Helical" evidence="2">
    <location>
        <begin position="58"/>
        <end position="79"/>
    </location>
</feature>
<dbReference type="InterPro" id="IPR032820">
    <property type="entry name" value="ATPase_put"/>
</dbReference>
<keyword evidence="2" id="KW-1133">Transmembrane helix</keyword>
<evidence type="ECO:0000313" key="3">
    <source>
        <dbReference type="EMBL" id="SDB28884.1"/>
    </source>
</evidence>
<keyword evidence="2" id="KW-0812">Transmembrane</keyword>